<proteinExistence type="predicted"/>
<gene>
    <name evidence="2" type="ORF">BV898_09739</name>
</gene>
<dbReference type="Gene3D" id="3.40.50.2300">
    <property type="match status" value="2"/>
</dbReference>
<feature type="transmembrane region" description="Helical" evidence="1">
    <location>
        <begin position="7"/>
        <end position="31"/>
    </location>
</feature>
<dbReference type="EMBL" id="MTYJ01000078">
    <property type="protein sequence ID" value="OQV16103.1"/>
    <property type="molecule type" value="Genomic_DNA"/>
</dbReference>
<keyword evidence="1" id="KW-1133">Transmembrane helix</keyword>
<keyword evidence="1" id="KW-0472">Membrane</keyword>
<evidence type="ECO:0000313" key="2">
    <source>
        <dbReference type="EMBL" id="OQV16103.1"/>
    </source>
</evidence>
<feature type="transmembrane region" description="Helical" evidence="1">
    <location>
        <begin position="340"/>
        <end position="361"/>
    </location>
</feature>
<sequence length="362" mass="41197">MSMQRMSVNYVFAVLVIVNSWQLLLVTGHVIHVEIGCPGVMDTSRGVVGALGFTAPAFNEAIEEVNRLYAGIFNFSITYLAQDEEKPPNGEAVYMYQAGSDLVAKWYYTRRRYSEYGIAIDAWYSNMTNGEFVYLTYLQDYRANARWGNLSWQYGDPYDDVARRAFPSLLVVQQYDSVFNNRLSDPESVDFFSNLRRRALAVFNMSYTELTQPKWEIFACHATVLMLAQVLNESFASEGESFLHDAQNLAPRFLNHRFPTRFYDIFLTKAGIQRTRQVVLQMPVNETGMQVVFVEDAENFQLQPTKNISTAWPGGNWPPPNVPRCGYLNDKPICFSSDQAGFISGFTVTSLACILLLAAFFR</sequence>
<evidence type="ECO:0000313" key="3">
    <source>
        <dbReference type="Proteomes" id="UP000192578"/>
    </source>
</evidence>
<dbReference type="OrthoDB" id="10065302at2759"/>
<dbReference type="Proteomes" id="UP000192578">
    <property type="component" value="Unassembled WGS sequence"/>
</dbReference>
<dbReference type="InterPro" id="IPR028082">
    <property type="entry name" value="Peripla_BP_I"/>
</dbReference>
<dbReference type="SUPFAM" id="SSF53822">
    <property type="entry name" value="Periplasmic binding protein-like I"/>
    <property type="match status" value="1"/>
</dbReference>
<name>A0A1W0WLV3_HYPEX</name>
<accession>A0A1W0WLV3</accession>
<comment type="caution">
    <text evidence="2">The sequence shown here is derived from an EMBL/GenBank/DDBJ whole genome shotgun (WGS) entry which is preliminary data.</text>
</comment>
<keyword evidence="3" id="KW-1185">Reference proteome</keyword>
<keyword evidence="1" id="KW-0812">Transmembrane</keyword>
<reference evidence="3" key="1">
    <citation type="submission" date="2017-01" db="EMBL/GenBank/DDBJ databases">
        <title>Comparative genomics of anhydrobiosis in the tardigrade Hypsibius dujardini.</title>
        <authorList>
            <person name="Yoshida Y."/>
            <person name="Koutsovoulos G."/>
            <person name="Laetsch D."/>
            <person name="Stevens L."/>
            <person name="Kumar S."/>
            <person name="Horikawa D."/>
            <person name="Ishino K."/>
            <person name="Komine S."/>
            <person name="Tomita M."/>
            <person name="Blaxter M."/>
            <person name="Arakawa K."/>
        </authorList>
    </citation>
    <scope>NUCLEOTIDE SEQUENCE [LARGE SCALE GENOMIC DNA]</scope>
    <source>
        <strain evidence="3">Z151</strain>
    </source>
</reference>
<organism evidence="2 3">
    <name type="scientific">Hypsibius exemplaris</name>
    <name type="common">Freshwater tardigrade</name>
    <dbReference type="NCBI Taxonomy" id="2072580"/>
    <lineage>
        <taxon>Eukaryota</taxon>
        <taxon>Metazoa</taxon>
        <taxon>Ecdysozoa</taxon>
        <taxon>Tardigrada</taxon>
        <taxon>Eutardigrada</taxon>
        <taxon>Parachela</taxon>
        <taxon>Hypsibioidea</taxon>
        <taxon>Hypsibiidae</taxon>
        <taxon>Hypsibius</taxon>
    </lineage>
</organism>
<protein>
    <recommendedName>
        <fullName evidence="4">Receptor ligand binding region domain-containing protein</fullName>
    </recommendedName>
</protein>
<dbReference type="AlphaFoldDB" id="A0A1W0WLV3"/>
<evidence type="ECO:0008006" key="4">
    <source>
        <dbReference type="Google" id="ProtNLM"/>
    </source>
</evidence>
<evidence type="ECO:0000256" key="1">
    <source>
        <dbReference type="SAM" id="Phobius"/>
    </source>
</evidence>